<name>A6DP63_9BACT</name>
<dbReference type="PANTHER" id="PTHR35936:SF17">
    <property type="entry name" value="ARGININE-BINDING EXTRACELLULAR PROTEIN ARTP"/>
    <property type="match status" value="1"/>
</dbReference>
<feature type="domain" description="Solute-binding protein family 3/N-terminal" evidence="2">
    <location>
        <begin position="28"/>
        <end position="253"/>
    </location>
</feature>
<gene>
    <name evidence="3" type="ORF">LNTAR_02267</name>
</gene>
<evidence type="ECO:0000313" key="3">
    <source>
        <dbReference type="EMBL" id="EDM26595.1"/>
    </source>
</evidence>
<dbReference type="CDD" id="cd13530">
    <property type="entry name" value="PBP2_peptides_like"/>
    <property type="match status" value="1"/>
</dbReference>
<dbReference type="SMART" id="SM00062">
    <property type="entry name" value="PBPb"/>
    <property type="match status" value="1"/>
</dbReference>
<reference evidence="3 4" key="1">
    <citation type="journal article" date="2010" name="J. Bacteriol.">
        <title>Genome sequence of Lentisphaera araneosa HTCC2155T, the type species of the order Lentisphaerales in the phylum Lentisphaerae.</title>
        <authorList>
            <person name="Thrash J.C."/>
            <person name="Cho J.C."/>
            <person name="Vergin K.L."/>
            <person name="Morris R.M."/>
            <person name="Giovannoni S.J."/>
        </authorList>
    </citation>
    <scope>NUCLEOTIDE SEQUENCE [LARGE SCALE GENOMIC DNA]</scope>
    <source>
        <strain evidence="3 4">HTCC2155</strain>
    </source>
</reference>
<dbReference type="InterPro" id="IPR001638">
    <property type="entry name" value="Solute-binding_3/MltF_N"/>
</dbReference>
<evidence type="ECO:0000259" key="2">
    <source>
        <dbReference type="SMART" id="SM00062"/>
    </source>
</evidence>
<dbReference type="EMBL" id="ABCK01000015">
    <property type="protein sequence ID" value="EDM26595.1"/>
    <property type="molecule type" value="Genomic_DNA"/>
</dbReference>
<protein>
    <recommendedName>
        <fullName evidence="2">Solute-binding protein family 3/N-terminal domain-containing protein</fullName>
    </recommendedName>
</protein>
<dbReference type="eggNOG" id="COG0834">
    <property type="taxonomic scope" value="Bacteria"/>
</dbReference>
<dbReference type="Gene3D" id="3.40.190.10">
    <property type="entry name" value="Periplasmic binding protein-like II"/>
    <property type="match status" value="2"/>
</dbReference>
<dbReference type="AlphaFoldDB" id="A6DP63"/>
<dbReference type="SUPFAM" id="SSF53850">
    <property type="entry name" value="Periplasmic binding protein-like II"/>
    <property type="match status" value="1"/>
</dbReference>
<dbReference type="OrthoDB" id="9768183at2"/>
<organism evidence="3 4">
    <name type="scientific">Lentisphaera araneosa HTCC2155</name>
    <dbReference type="NCBI Taxonomy" id="313628"/>
    <lineage>
        <taxon>Bacteria</taxon>
        <taxon>Pseudomonadati</taxon>
        <taxon>Lentisphaerota</taxon>
        <taxon>Lentisphaeria</taxon>
        <taxon>Lentisphaerales</taxon>
        <taxon>Lentisphaeraceae</taxon>
        <taxon>Lentisphaera</taxon>
    </lineage>
</organism>
<evidence type="ECO:0000256" key="1">
    <source>
        <dbReference type="ARBA" id="ARBA00022729"/>
    </source>
</evidence>
<keyword evidence="4" id="KW-1185">Reference proteome</keyword>
<proteinExistence type="predicted"/>
<dbReference type="STRING" id="313628.LNTAR_02267"/>
<dbReference type="RefSeq" id="WP_007279646.1">
    <property type="nucleotide sequence ID" value="NZ_ABCK01000015.1"/>
</dbReference>
<dbReference type="Proteomes" id="UP000004947">
    <property type="component" value="Unassembled WGS sequence"/>
</dbReference>
<dbReference type="PROSITE" id="PS51257">
    <property type="entry name" value="PROKAR_LIPOPROTEIN"/>
    <property type="match status" value="1"/>
</dbReference>
<dbReference type="PANTHER" id="PTHR35936">
    <property type="entry name" value="MEMBRANE-BOUND LYTIC MUREIN TRANSGLYCOSYLASE F"/>
    <property type="match status" value="1"/>
</dbReference>
<dbReference type="Pfam" id="PF00497">
    <property type="entry name" value="SBP_bac_3"/>
    <property type="match status" value="1"/>
</dbReference>
<sequence length="258" mass="29490">MKHFIPLIFFLSALLLTSCQSSKENVAPIRVGTSADYYPIIFKKDGQYQGVEADLAEALSIELGRPIQYVELPFSSLIPALNGRRIDIIMAGMSITEERKRNVKFMDSYMDISQMMLIRTAEMGRFRKPGNNYYVNSGMIMGVIGDTTGESLAQKYLTKDKIKAYANIDDAVKALKSKQIDCFIHDAPYIWSYTNNTKDRSLTGVYWDLSKEHLAWGVSLTNFALQKDLEKILLKWKLSGFTSRIVQKWVPYRVNYAY</sequence>
<comment type="caution">
    <text evidence="3">The sequence shown here is derived from an EMBL/GenBank/DDBJ whole genome shotgun (WGS) entry which is preliminary data.</text>
</comment>
<keyword evidence="1" id="KW-0732">Signal</keyword>
<evidence type="ECO:0000313" key="4">
    <source>
        <dbReference type="Proteomes" id="UP000004947"/>
    </source>
</evidence>
<accession>A6DP63</accession>